<dbReference type="Pfam" id="PF13177">
    <property type="entry name" value="DNA_pol3_delta2"/>
    <property type="match status" value="1"/>
</dbReference>
<accession>A0ABX5LNJ9</accession>
<proteinExistence type="predicted"/>
<sequence length="373" mass="40428">MTKFCLQGPESQKGARQLLENALAENRFPQAVLIEGERGIGKKALAMELAKTLSCSDSEIAPCGKCFGCKLASDPGNVQGWVIPLETAEANAKSAASVKENSTAKTVEEIKAEYIKKIFENPYSVSFVSNVAQISVDQIRSMTSQFSRTSDGVRVVIIAEADRMNESAANALLKTLEEVPPNTYFILTSSAAGRLLQTIRSRCLSLRLPPLSSDEVQKIARSYSDEELSPDALGMALGSPGMALYYNENIAENETLAFDFLKDSVEGNYSDLFFELEKFFPRGAGAADTAVMMLDFLEFLVGDALRILAGESCRLPDERANVESLNLGRFGAEALEKALLEITTAASNIAGRKNSAIVALQTLSIGLFEGYKR</sequence>
<comment type="caution">
    <text evidence="1">The sequence shown here is derived from an EMBL/GenBank/DDBJ whole genome shotgun (WGS) entry which is preliminary data.</text>
</comment>
<dbReference type="SUPFAM" id="SSF52540">
    <property type="entry name" value="P-loop containing nucleoside triphosphate hydrolases"/>
    <property type="match status" value="1"/>
</dbReference>
<dbReference type="RefSeq" id="WP_106198065.1">
    <property type="nucleotide sequence ID" value="NZ_JAXEIU010000049.1"/>
</dbReference>
<reference evidence="1 2" key="1">
    <citation type="submission" date="2018-05" db="EMBL/GenBank/DDBJ databases">
        <title>Animal gut microbial communities from fecal samples from Wisconsin, USA.</title>
        <authorList>
            <person name="Neumann A."/>
        </authorList>
    </citation>
    <scope>NUCLEOTIDE SEQUENCE [LARGE SCALE GENOMIC DNA]</scope>
    <source>
        <strain evidence="1 2">UWS4</strain>
    </source>
</reference>
<name>A0ABX5LNJ9_9BACT</name>
<dbReference type="EMBL" id="QGHD01000005">
    <property type="protein sequence ID" value="PWL03512.1"/>
    <property type="molecule type" value="Genomic_DNA"/>
</dbReference>
<dbReference type="Gene3D" id="3.40.50.300">
    <property type="entry name" value="P-loop containing nucleotide triphosphate hydrolases"/>
    <property type="match status" value="1"/>
</dbReference>
<protein>
    <submittedName>
        <fullName evidence="1">DNA polymerase-3 subunit delta</fullName>
    </submittedName>
</protein>
<keyword evidence="2" id="KW-1185">Reference proteome</keyword>
<organism evidence="1 2">
    <name type="scientific">Hallerella porci</name>
    <dbReference type="NCBI Taxonomy" id="1945871"/>
    <lineage>
        <taxon>Bacteria</taxon>
        <taxon>Pseudomonadati</taxon>
        <taxon>Fibrobacterota</taxon>
        <taxon>Fibrobacteria</taxon>
        <taxon>Fibrobacterales</taxon>
        <taxon>Fibrobacteraceae</taxon>
        <taxon>Hallerella</taxon>
    </lineage>
</organism>
<evidence type="ECO:0000313" key="1">
    <source>
        <dbReference type="EMBL" id="PWL03512.1"/>
    </source>
</evidence>
<dbReference type="Proteomes" id="UP000245523">
    <property type="component" value="Unassembled WGS sequence"/>
</dbReference>
<dbReference type="InterPro" id="IPR050238">
    <property type="entry name" value="DNA_Rep/Repair_Clamp_Loader"/>
</dbReference>
<evidence type="ECO:0000313" key="2">
    <source>
        <dbReference type="Proteomes" id="UP000245523"/>
    </source>
</evidence>
<dbReference type="PANTHER" id="PTHR11669">
    <property type="entry name" value="REPLICATION FACTOR C / DNA POLYMERASE III GAMMA-TAU SUBUNIT"/>
    <property type="match status" value="1"/>
</dbReference>
<dbReference type="InterPro" id="IPR027417">
    <property type="entry name" value="P-loop_NTPase"/>
</dbReference>
<gene>
    <name evidence="1" type="ORF">B0H50_10555</name>
</gene>
<dbReference type="PANTHER" id="PTHR11669:SF8">
    <property type="entry name" value="DNA POLYMERASE III SUBUNIT DELTA"/>
    <property type="match status" value="1"/>
</dbReference>